<dbReference type="RefSeq" id="XP_064674126.1">
    <property type="nucleotide sequence ID" value="XM_064814354.1"/>
</dbReference>
<feature type="region of interest" description="Disordered" evidence="1">
    <location>
        <begin position="102"/>
        <end position="152"/>
    </location>
</feature>
<dbReference type="AlphaFoldDB" id="A0AAN6YWE4"/>
<accession>A0AAN6YWE4</accession>
<name>A0AAN6YWE4_9PEZI</name>
<reference evidence="2" key="1">
    <citation type="journal article" date="2023" name="Mol. Phylogenet. Evol.">
        <title>Genome-scale phylogeny and comparative genomics of the fungal order Sordariales.</title>
        <authorList>
            <person name="Hensen N."/>
            <person name="Bonometti L."/>
            <person name="Westerberg I."/>
            <person name="Brannstrom I.O."/>
            <person name="Guillou S."/>
            <person name="Cros-Aarteil S."/>
            <person name="Calhoun S."/>
            <person name="Haridas S."/>
            <person name="Kuo A."/>
            <person name="Mondo S."/>
            <person name="Pangilinan J."/>
            <person name="Riley R."/>
            <person name="LaButti K."/>
            <person name="Andreopoulos B."/>
            <person name="Lipzen A."/>
            <person name="Chen C."/>
            <person name="Yan M."/>
            <person name="Daum C."/>
            <person name="Ng V."/>
            <person name="Clum A."/>
            <person name="Steindorff A."/>
            <person name="Ohm R.A."/>
            <person name="Martin F."/>
            <person name="Silar P."/>
            <person name="Natvig D.O."/>
            <person name="Lalanne C."/>
            <person name="Gautier V."/>
            <person name="Ament-Velasquez S.L."/>
            <person name="Kruys A."/>
            <person name="Hutchinson M.I."/>
            <person name="Powell A.J."/>
            <person name="Barry K."/>
            <person name="Miller A.N."/>
            <person name="Grigoriev I.V."/>
            <person name="Debuchy R."/>
            <person name="Gladieux P."/>
            <person name="Hiltunen Thoren M."/>
            <person name="Johannesson H."/>
        </authorList>
    </citation>
    <scope>NUCLEOTIDE SEQUENCE</scope>
    <source>
        <strain evidence="2">CBS 508.74</strain>
    </source>
</reference>
<organism evidence="2 3">
    <name type="scientific">Canariomyces notabilis</name>
    <dbReference type="NCBI Taxonomy" id="2074819"/>
    <lineage>
        <taxon>Eukaryota</taxon>
        <taxon>Fungi</taxon>
        <taxon>Dikarya</taxon>
        <taxon>Ascomycota</taxon>
        <taxon>Pezizomycotina</taxon>
        <taxon>Sordariomycetes</taxon>
        <taxon>Sordariomycetidae</taxon>
        <taxon>Sordariales</taxon>
        <taxon>Chaetomiaceae</taxon>
        <taxon>Canariomyces</taxon>
    </lineage>
</organism>
<protein>
    <submittedName>
        <fullName evidence="2">Uncharacterized protein</fullName>
    </submittedName>
</protein>
<proteinExistence type="predicted"/>
<evidence type="ECO:0000256" key="1">
    <source>
        <dbReference type="SAM" id="MobiDB-lite"/>
    </source>
</evidence>
<keyword evidence="3" id="KW-1185">Reference proteome</keyword>
<feature type="compositionally biased region" description="Polar residues" evidence="1">
    <location>
        <begin position="143"/>
        <end position="152"/>
    </location>
</feature>
<dbReference type="Proteomes" id="UP001302812">
    <property type="component" value="Unassembled WGS sequence"/>
</dbReference>
<evidence type="ECO:0000313" key="2">
    <source>
        <dbReference type="EMBL" id="KAK4116556.1"/>
    </source>
</evidence>
<gene>
    <name evidence="2" type="ORF">N656DRAFT_774851</name>
</gene>
<dbReference type="GeneID" id="89938479"/>
<evidence type="ECO:0000313" key="3">
    <source>
        <dbReference type="Proteomes" id="UP001302812"/>
    </source>
</evidence>
<reference evidence="2" key="2">
    <citation type="submission" date="2023-05" db="EMBL/GenBank/DDBJ databases">
        <authorList>
            <consortium name="Lawrence Berkeley National Laboratory"/>
            <person name="Steindorff A."/>
            <person name="Hensen N."/>
            <person name="Bonometti L."/>
            <person name="Westerberg I."/>
            <person name="Brannstrom I.O."/>
            <person name="Guillou S."/>
            <person name="Cros-Aarteil S."/>
            <person name="Calhoun S."/>
            <person name="Haridas S."/>
            <person name="Kuo A."/>
            <person name="Mondo S."/>
            <person name="Pangilinan J."/>
            <person name="Riley R."/>
            <person name="Labutti K."/>
            <person name="Andreopoulos B."/>
            <person name="Lipzen A."/>
            <person name="Chen C."/>
            <person name="Yanf M."/>
            <person name="Daum C."/>
            <person name="Ng V."/>
            <person name="Clum A."/>
            <person name="Ohm R."/>
            <person name="Martin F."/>
            <person name="Silar P."/>
            <person name="Natvig D."/>
            <person name="Lalanne C."/>
            <person name="Gautier V."/>
            <person name="Ament-Velasquez S.L."/>
            <person name="Kruys A."/>
            <person name="Hutchinson M.I."/>
            <person name="Powell A.J."/>
            <person name="Barry K."/>
            <person name="Miller A.N."/>
            <person name="Grigoriev I.V."/>
            <person name="Debuchy R."/>
            <person name="Gladieux P."/>
            <person name="Thoren M.H."/>
            <person name="Johannesson H."/>
        </authorList>
    </citation>
    <scope>NUCLEOTIDE SEQUENCE</scope>
    <source>
        <strain evidence="2">CBS 508.74</strain>
    </source>
</reference>
<dbReference type="EMBL" id="MU853333">
    <property type="protein sequence ID" value="KAK4116556.1"/>
    <property type="molecule type" value="Genomic_DNA"/>
</dbReference>
<comment type="caution">
    <text evidence="2">The sequence shown here is derived from an EMBL/GenBank/DDBJ whole genome shotgun (WGS) entry which is preliminary data.</text>
</comment>
<sequence>MGPCCSAYPPFRVAPKQLREHAGLGESPRQPKVTGGTENQLLDWASLPMCCAPQQLDNSPLKHLPSAQGVFTRLWDSVGSESARAGKRVLSSCSRERQHQKAAEVRFLPSPPVPRAWAPQVLNSSPLHHSTKLCSDPPHTRNQEIGTSSHQS</sequence>